<dbReference type="OrthoDB" id="9813053at2"/>
<evidence type="ECO:0000313" key="3">
    <source>
        <dbReference type="Proteomes" id="UP000297540"/>
    </source>
</evidence>
<feature type="domain" description="Antitoxin SocA-like Panacea" evidence="1">
    <location>
        <begin position="36"/>
        <end position="132"/>
    </location>
</feature>
<proteinExistence type="predicted"/>
<reference evidence="2 3" key="1">
    <citation type="journal article" date="2017" name="Int. J. Syst. Evol. Microbiol.">
        <title>Mucilaginibacterpsychrotolerans sp. nov., isolated from peatlands.</title>
        <authorList>
            <person name="Deng Y."/>
            <person name="Shen L."/>
            <person name="Xu B."/>
            <person name="Liu Y."/>
            <person name="Gu Z."/>
            <person name="Liu H."/>
            <person name="Zhou Y."/>
        </authorList>
    </citation>
    <scope>NUCLEOTIDE SEQUENCE [LARGE SCALE GENOMIC DNA]</scope>
    <source>
        <strain evidence="2 3">NH7-4</strain>
    </source>
</reference>
<keyword evidence="3" id="KW-1185">Reference proteome</keyword>
<organism evidence="2 3">
    <name type="scientific">Mucilaginibacter psychrotolerans</name>
    <dbReference type="NCBI Taxonomy" id="1524096"/>
    <lineage>
        <taxon>Bacteria</taxon>
        <taxon>Pseudomonadati</taxon>
        <taxon>Bacteroidota</taxon>
        <taxon>Sphingobacteriia</taxon>
        <taxon>Sphingobacteriales</taxon>
        <taxon>Sphingobacteriaceae</taxon>
        <taxon>Mucilaginibacter</taxon>
    </lineage>
</organism>
<dbReference type="RefSeq" id="WP_133231522.1">
    <property type="nucleotide sequence ID" value="NZ_SOZE01000012.1"/>
</dbReference>
<evidence type="ECO:0000259" key="1">
    <source>
        <dbReference type="Pfam" id="PF13274"/>
    </source>
</evidence>
<dbReference type="InterPro" id="IPR025272">
    <property type="entry name" value="SocA_Panacea"/>
</dbReference>
<name>A0A4Y8SF78_9SPHI</name>
<dbReference type="Proteomes" id="UP000297540">
    <property type="component" value="Unassembled WGS sequence"/>
</dbReference>
<gene>
    <name evidence="2" type="ORF">E2R66_13510</name>
</gene>
<comment type="caution">
    <text evidence="2">The sequence shown here is derived from an EMBL/GenBank/DDBJ whole genome shotgun (WGS) entry which is preliminary data.</text>
</comment>
<accession>A0A4Y8SF78</accession>
<protein>
    <submittedName>
        <fullName evidence="2">DUF4065 domain-containing protein</fullName>
    </submittedName>
</protein>
<dbReference type="EMBL" id="SOZE01000012">
    <property type="protein sequence ID" value="TFF37094.1"/>
    <property type="molecule type" value="Genomic_DNA"/>
</dbReference>
<dbReference type="AlphaFoldDB" id="A0A4Y8SF78"/>
<sequence>MISNSFNKTKAINSLILIASKIADSNGIADKYTALKMLYFAEVIHLAKYGRLITDDDIARLPHGSTPSKSYDLLKASSNDPNFQILSNEKFKPLSPIDMDELSESEVEALLQSYEQNKFFGFYNLKSKAHDDAYNMAKEKGLRFVPIEYIAKQEKLSAPEIAYIKEHYDFVESMQWLNL</sequence>
<dbReference type="Pfam" id="PF13274">
    <property type="entry name" value="SocA_Panacea"/>
    <property type="match status" value="1"/>
</dbReference>
<evidence type="ECO:0000313" key="2">
    <source>
        <dbReference type="EMBL" id="TFF37094.1"/>
    </source>
</evidence>